<protein>
    <submittedName>
        <fullName evidence="1">Uncharacterized protein</fullName>
    </submittedName>
</protein>
<sequence length="121" mass="13050">MGIKELSAGLISPLCHPALYSGGTVASAGPDLQWGLHIDAHRKAETGVALLYMCAICLSLTAGQACERAQCFGKNNHHQHMVKSTSDEKVQQFQGNDIPEYSEANCFFTNGGYKYSPSSLQ</sequence>
<reference evidence="1" key="1">
    <citation type="submission" date="2022-11" db="EMBL/GenBank/DDBJ databases">
        <title>Chromosome-level genome of Pogonophryne albipinna.</title>
        <authorList>
            <person name="Jo E."/>
        </authorList>
    </citation>
    <scope>NUCLEOTIDE SEQUENCE</scope>
    <source>
        <strain evidence="1">SGF0006</strain>
        <tissue evidence="1">Muscle</tissue>
    </source>
</reference>
<organism evidence="1 2">
    <name type="scientific">Pogonophryne albipinna</name>
    <dbReference type="NCBI Taxonomy" id="1090488"/>
    <lineage>
        <taxon>Eukaryota</taxon>
        <taxon>Metazoa</taxon>
        <taxon>Chordata</taxon>
        <taxon>Craniata</taxon>
        <taxon>Vertebrata</taxon>
        <taxon>Euteleostomi</taxon>
        <taxon>Actinopterygii</taxon>
        <taxon>Neopterygii</taxon>
        <taxon>Teleostei</taxon>
        <taxon>Neoteleostei</taxon>
        <taxon>Acanthomorphata</taxon>
        <taxon>Eupercaria</taxon>
        <taxon>Perciformes</taxon>
        <taxon>Notothenioidei</taxon>
        <taxon>Pogonophryne</taxon>
    </lineage>
</organism>
<dbReference type="AlphaFoldDB" id="A0AAD6AT70"/>
<evidence type="ECO:0000313" key="2">
    <source>
        <dbReference type="Proteomes" id="UP001219934"/>
    </source>
</evidence>
<name>A0AAD6AT70_9TELE</name>
<keyword evidence="2" id="KW-1185">Reference proteome</keyword>
<dbReference type="EMBL" id="JAPTMU010000014">
    <property type="protein sequence ID" value="KAJ4931591.1"/>
    <property type="molecule type" value="Genomic_DNA"/>
</dbReference>
<dbReference type="Proteomes" id="UP001219934">
    <property type="component" value="Unassembled WGS sequence"/>
</dbReference>
<evidence type="ECO:0000313" key="1">
    <source>
        <dbReference type="EMBL" id="KAJ4931591.1"/>
    </source>
</evidence>
<proteinExistence type="predicted"/>
<gene>
    <name evidence="1" type="ORF">JOQ06_010036</name>
</gene>
<accession>A0AAD6AT70</accession>
<comment type="caution">
    <text evidence="1">The sequence shown here is derived from an EMBL/GenBank/DDBJ whole genome shotgun (WGS) entry which is preliminary data.</text>
</comment>